<feature type="binding site" evidence="10">
    <location>
        <position position="290"/>
    </location>
    <ligand>
        <name>Zn(2+)</name>
        <dbReference type="ChEBI" id="CHEBI:29105"/>
    </ligand>
</feature>
<comment type="cofactor">
    <cofactor evidence="10">
        <name>Zn(2+)</name>
        <dbReference type="ChEBI" id="CHEBI:29105"/>
    </cofactor>
    <text evidence="10">Binds 1 zinc ion per subunit.</text>
</comment>
<comment type="subunit">
    <text evidence="10">Monomer. Associates with 30S ribosomal subunit, binds 16S rRNA.</text>
</comment>
<dbReference type="InterPro" id="IPR004881">
    <property type="entry name" value="Ribosome_biogen_GTPase_RsgA"/>
</dbReference>
<gene>
    <name evidence="10 13" type="primary">rsgA</name>
    <name evidence="13" type="ORF">LKD48_07805</name>
</gene>
<evidence type="ECO:0000256" key="9">
    <source>
        <dbReference type="ARBA" id="ARBA00023134"/>
    </source>
</evidence>
<dbReference type="Proteomes" id="UP001198200">
    <property type="component" value="Unassembled WGS sequence"/>
</dbReference>
<accession>A0AAE3E3K1</accession>
<feature type="domain" description="CP-type G" evidence="12">
    <location>
        <begin position="102"/>
        <end position="260"/>
    </location>
</feature>
<dbReference type="Gene3D" id="1.10.40.50">
    <property type="entry name" value="Probable gtpase engc, domain 3"/>
    <property type="match status" value="1"/>
</dbReference>
<dbReference type="InterPro" id="IPR030378">
    <property type="entry name" value="G_CP_dom"/>
</dbReference>
<dbReference type="GO" id="GO:0019843">
    <property type="term" value="F:rRNA binding"/>
    <property type="evidence" value="ECO:0007669"/>
    <property type="project" value="UniProtKB-KW"/>
</dbReference>
<dbReference type="EC" id="3.6.1.-" evidence="10"/>
<keyword evidence="8 10" id="KW-0694">RNA-binding</keyword>
<keyword evidence="3 10" id="KW-0479">Metal-binding</keyword>
<dbReference type="PANTHER" id="PTHR32120:SF10">
    <property type="entry name" value="SMALL RIBOSOMAL SUBUNIT BIOGENESIS GTPASE RSGA"/>
    <property type="match status" value="1"/>
</dbReference>
<dbReference type="SUPFAM" id="SSF50249">
    <property type="entry name" value="Nucleic acid-binding proteins"/>
    <property type="match status" value="1"/>
</dbReference>
<feature type="domain" description="EngC GTPase" evidence="11">
    <location>
        <begin position="111"/>
        <end position="258"/>
    </location>
</feature>
<keyword evidence="6 10" id="KW-0378">Hydrolase</keyword>
<feature type="binding site" evidence="10">
    <location>
        <position position="288"/>
    </location>
    <ligand>
        <name>Zn(2+)</name>
        <dbReference type="ChEBI" id="CHEBI:29105"/>
    </ligand>
</feature>
<evidence type="ECO:0000313" key="13">
    <source>
        <dbReference type="EMBL" id="MCC2221538.1"/>
    </source>
</evidence>
<evidence type="ECO:0000256" key="8">
    <source>
        <dbReference type="ARBA" id="ARBA00022884"/>
    </source>
</evidence>
<dbReference type="RefSeq" id="WP_308731663.1">
    <property type="nucleotide sequence ID" value="NZ_JAJEQN010000016.1"/>
</dbReference>
<dbReference type="CDD" id="cd01854">
    <property type="entry name" value="YjeQ_EngC"/>
    <property type="match status" value="1"/>
</dbReference>
<evidence type="ECO:0000313" key="14">
    <source>
        <dbReference type="Proteomes" id="UP001198200"/>
    </source>
</evidence>
<keyword evidence="9 10" id="KW-0342">GTP-binding</keyword>
<dbReference type="NCBIfam" id="TIGR00157">
    <property type="entry name" value="ribosome small subunit-dependent GTPase A"/>
    <property type="match status" value="1"/>
</dbReference>
<evidence type="ECO:0000256" key="1">
    <source>
        <dbReference type="ARBA" id="ARBA00022490"/>
    </source>
</evidence>
<dbReference type="GO" id="GO:0005737">
    <property type="term" value="C:cytoplasm"/>
    <property type="evidence" value="ECO:0007669"/>
    <property type="project" value="UniProtKB-SubCell"/>
</dbReference>
<keyword evidence="4 10" id="KW-0699">rRNA-binding</keyword>
<dbReference type="Gene3D" id="3.40.50.300">
    <property type="entry name" value="P-loop containing nucleotide triphosphate hydrolases"/>
    <property type="match status" value="1"/>
</dbReference>
<evidence type="ECO:0000259" key="12">
    <source>
        <dbReference type="PROSITE" id="PS51721"/>
    </source>
</evidence>
<dbReference type="PANTHER" id="PTHR32120">
    <property type="entry name" value="SMALL RIBOSOMAL SUBUNIT BIOGENESIS GTPASE RSGA"/>
    <property type="match status" value="1"/>
</dbReference>
<sequence length="344" mass="39318">MKERKEEYHQTGEGRKELDVFDEQWLHTERLGRISEVQKNSYLIRYWEREIPAKLSGKFYKEETMFPVIGDYVTFRYNPKGDSKIIEICERKNFLTRPDTAKSMKEQPMAANIDYAFLVMSLNDNFSVNRAVRYAATVLQEGVQPIVILTKVDLCPDVEKLKEQLKEMLPQIKVHAVSALTGYGMDKLQVYLQPGNTIALLGSSGVGKSTLVNALAGTEIMKTGEIREKDAKGRHTTTYREMIELPNNVVIIDTPGMREIGLCDVDEGIDDTFEDIAELAAQCRFRDCTHTNEPRCAVRQALENGQLSKERFELYRSLHVESRKSADMKAIAKARKALNKTRKR</sequence>
<dbReference type="GO" id="GO:0046872">
    <property type="term" value="F:metal ion binding"/>
    <property type="evidence" value="ECO:0007669"/>
    <property type="project" value="UniProtKB-KW"/>
</dbReference>
<organism evidence="13 14">
    <name type="scientific">Anthropogastromicrobium aceti</name>
    <dbReference type="NCBI Taxonomy" id="2981768"/>
    <lineage>
        <taxon>Bacteria</taxon>
        <taxon>Bacillati</taxon>
        <taxon>Bacillota</taxon>
        <taxon>Clostridia</taxon>
        <taxon>Lachnospirales</taxon>
        <taxon>Lachnospiraceae</taxon>
        <taxon>Anthropogastromicrobium</taxon>
    </lineage>
</organism>
<comment type="function">
    <text evidence="10">One of several proteins that assist in the late maturation steps of the functional core of the 30S ribosomal subunit. Helps release RbfA from mature subunits. May play a role in the assembly of ribosomal proteins into the subunit. Circularly permuted GTPase that catalyzes slow GTP hydrolysis, GTPase activity is stimulated by the 30S ribosomal subunit.</text>
</comment>
<evidence type="ECO:0000256" key="4">
    <source>
        <dbReference type="ARBA" id="ARBA00022730"/>
    </source>
</evidence>
<keyword evidence="1 10" id="KW-0963">Cytoplasm</keyword>
<evidence type="ECO:0000256" key="2">
    <source>
        <dbReference type="ARBA" id="ARBA00022517"/>
    </source>
</evidence>
<proteinExistence type="inferred from homology"/>
<dbReference type="SUPFAM" id="SSF52540">
    <property type="entry name" value="P-loop containing nucleoside triphosphate hydrolases"/>
    <property type="match status" value="1"/>
</dbReference>
<feature type="binding site" evidence="10">
    <location>
        <position position="296"/>
    </location>
    <ligand>
        <name>Zn(2+)</name>
        <dbReference type="ChEBI" id="CHEBI:29105"/>
    </ligand>
</feature>
<keyword evidence="2 10" id="KW-0690">Ribosome biogenesis</keyword>
<comment type="caution">
    <text evidence="13">The sequence shown here is derived from an EMBL/GenBank/DDBJ whole genome shotgun (WGS) entry which is preliminary data.</text>
</comment>
<evidence type="ECO:0000256" key="3">
    <source>
        <dbReference type="ARBA" id="ARBA00022723"/>
    </source>
</evidence>
<evidence type="ECO:0000256" key="10">
    <source>
        <dbReference type="HAMAP-Rule" id="MF_01820"/>
    </source>
</evidence>
<protein>
    <recommendedName>
        <fullName evidence="10">Small ribosomal subunit biogenesis GTPase RsgA</fullName>
        <ecNumber evidence="10">3.6.1.-</ecNumber>
    </recommendedName>
</protein>
<feature type="binding site" evidence="10">
    <location>
        <begin position="150"/>
        <end position="153"/>
    </location>
    <ligand>
        <name>GTP</name>
        <dbReference type="ChEBI" id="CHEBI:37565"/>
    </ligand>
</feature>
<evidence type="ECO:0000256" key="5">
    <source>
        <dbReference type="ARBA" id="ARBA00022741"/>
    </source>
</evidence>
<dbReference type="EMBL" id="JAJEQN010000016">
    <property type="protein sequence ID" value="MCC2221538.1"/>
    <property type="molecule type" value="Genomic_DNA"/>
</dbReference>
<name>A0AAE3E3K1_9FIRM</name>
<dbReference type="PROSITE" id="PS50936">
    <property type="entry name" value="ENGC_GTPASE"/>
    <property type="match status" value="1"/>
</dbReference>
<keyword evidence="5 10" id="KW-0547">Nucleotide-binding</keyword>
<dbReference type="HAMAP" id="MF_01820">
    <property type="entry name" value="GTPase_RsgA"/>
    <property type="match status" value="1"/>
</dbReference>
<evidence type="ECO:0000256" key="6">
    <source>
        <dbReference type="ARBA" id="ARBA00022801"/>
    </source>
</evidence>
<dbReference type="GO" id="GO:0003924">
    <property type="term" value="F:GTPase activity"/>
    <property type="evidence" value="ECO:0007669"/>
    <property type="project" value="UniProtKB-UniRule"/>
</dbReference>
<feature type="binding site" evidence="10">
    <location>
        <position position="283"/>
    </location>
    <ligand>
        <name>Zn(2+)</name>
        <dbReference type="ChEBI" id="CHEBI:29105"/>
    </ligand>
</feature>
<reference evidence="13 14" key="1">
    <citation type="submission" date="2021-10" db="EMBL/GenBank/DDBJ databases">
        <title>Anaerobic single-cell dispensing facilitates the cultivation of human gut bacteria.</title>
        <authorList>
            <person name="Afrizal A."/>
        </authorList>
    </citation>
    <scope>NUCLEOTIDE SEQUENCE [LARGE SCALE GENOMIC DNA]</scope>
    <source>
        <strain evidence="13 14">CLA-AA-H224</strain>
    </source>
</reference>
<dbReference type="GO" id="GO:0005525">
    <property type="term" value="F:GTP binding"/>
    <property type="evidence" value="ECO:0007669"/>
    <property type="project" value="UniProtKB-UniRule"/>
</dbReference>
<feature type="binding site" evidence="10">
    <location>
        <begin position="202"/>
        <end position="210"/>
    </location>
    <ligand>
        <name>GTP</name>
        <dbReference type="ChEBI" id="CHEBI:37565"/>
    </ligand>
</feature>
<dbReference type="Pfam" id="PF03193">
    <property type="entry name" value="RsgA_GTPase"/>
    <property type="match status" value="1"/>
</dbReference>
<dbReference type="InterPro" id="IPR027417">
    <property type="entry name" value="P-loop_NTPase"/>
</dbReference>
<comment type="similarity">
    <text evidence="10">Belongs to the TRAFAC class YlqF/YawG GTPase family. RsgA subfamily.</text>
</comment>
<evidence type="ECO:0000256" key="7">
    <source>
        <dbReference type="ARBA" id="ARBA00022833"/>
    </source>
</evidence>
<dbReference type="AlphaFoldDB" id="A0AAE3E3K1"/>
<dbReference type="PROSITE" id="PS51721">
    <property type="entry name" value="G_CP"/>
    <property type="match status" value="1"/>
</dbReference>
<dbReference type="GO" id="GO:0042274">
    <property type="term" value="P:ribosomal small subunit biogenesis"/>
    <property type="evidence" value="ECO:0007669"/>
    <property type="project" value="UniProtKB-UniRule"/>
</dbReference>
<dbReference type="InterPro" id="IPR012340">
    <property type="entry name" value="NA-bd_OB-fold"/>
</dbReference>
<keyword evidence="14" id="KW-1185">Reference proteome</keyword>
<dbReference type="InterPro" id="IPR010914">
    <property type="entry name" value="RsgA_GTPase_dom"/>
</dbReference>
<comment type="subcellular location">
    <subcellularLocation>
        <location evidence="10">Cytoplasm</location>
    </subcellularLocation>
</comment>
<evidence type="ECO:0000259" key="11">
    <source>
        <dbReference type="PROSITE" id="PS50936"/>
    </source>
</evidence>
<keyword evidence="7 10" id="KW-0862">Zinc</keyword>